<dbReference type="GO" id="GO:0003993">
    <property type="term" value="F:acid phosphatase activity"/>
    <property type="evidence" value="ECO:0007669"/>
    <property type="project" value="TreeGrafter"/>
</dbReference>
<dbReference type="InterPro" id="IPR035679">
    <property type="entry name" value="MDP-1_euk"/>
</dbReference>
<dbReference type="Pfam" id="PF12689">
    <property type="entry name" value="Acid_PPase"/>
    <property type="match status" value="1"/>
</dbReference>
<dbReference type="SFLD" id="SFLDG01131">
    <property type="entry name" value="C1.5.2:_MDP_Like"/>
    <property type="match status" value="1"/>
</dbReference>
<dbReference type="EMBL" id="MU806554">
    <property type="protein sequence ID" value="KAJ3834278.1"/>
    <property type="molecule type" value="Genomic_DNA"/>
</dbReference>
<reference evidence="1" key="1">
    <citation type="submission" date="2022-08" db="EMBL/GenBank/DDBJ databases">
        <authorList>
            <consortium name="DOE Joint Genome Institute"/>
            <person name="Min B."/>
            <person name="Riley R."/>
            <person name="Sierra-Patev S."/>
            <person name="Naranjo-Ortiz M."/>
            <person name="Looney B."/>
            <person name="Konkel Z."/>
            <person name="Slot J.C."/>
            <person name="Sakamoto Y."/>
            <person name="Steenwyk J.L."/>
            <person name="Rokas A."/>
            <person name="Carro J."/>
            <person name="Camarero S."/>
            <person name="Ferreira P."/>
            <person name="Molpeceres G."/>
            <person name="Ruiz-Duenas F.J."/>
            <person name="Serrano A."/>
            <person name="Henrissat B."/>
            <person name="Drula E."/>
            <person name="Hughes K.W."/>
            <person name="Mata J.L."/>
            <person name="Ishikawa N.K."/>
            <person name="Vargas-Isla R."/>
            <person name="Ushijima S."/>
            <person name="Smith C.A."/>
            <person name="Ahrendt S."/>
            <person name="Andreopoulos W."/>
            <person name="He G."/>
            <person name="Labutti K."/>
            <person name="Lipzen A."/>
            <person name="Ng V."/>
            <person name="Sandor L."/>
            <person name="Barry K."/>
            <person name="Martinez A.T."/>
            <person name="Xiao Y."/>
            <person name="Gibbons J.G."/>
            <person name="Terashima K."/>
            <person name="Hibbett D.S."/>
            <person name="Grigoriev I.V."/>
        </authorList>
    </citation>
    <scope>NUCLEOTIDE SEQUENCE</scope>
    <source>
        <strain evidence="1">TFB9207</strain>
    </source>
</reference>
<accession>A0AA38P0W9</accession>
<evidence type="ECO:0000313" key="2">
    <source>
        <dbReference type="Proteomes" id="UP001163846"/>
    </source>
</evidence>
<dbReference type="InterPro" id="IPR010036">
    <property type="entry name" value="MDP_1_eu_arc"/>
</dbReference>
<dbReference type="InterPro" id="IPR010033">
    <property type="entry name" value="HAD_SF_ppase_IIIC"/>
</dbReference>
<dbReference type="Proteomes" id="UP001163846">
    <property type="component" value="Unassembled WGS sequence"/>
</dbReference>
<dbReference type="PANTHER" id="PTHR17901">
    <property type="entry name" value="MAGNESIUM-DEPENDENT PHOSPHATASE 1 MDP1"/>
    <property type="match status" value="1"/>
</dbReference>
<dbReference type="SFLD" id="SFLDG01129">
    <property type="entry name" value="C1.5:_HAD__Beta-PGM__Phosphata"/>
    <property type="match status" value="1"/>
</dbReference>
<dbReference type="SUPFAM" id="SSF56784">
    <property type="entry name" value="HAD-like"/>
    <property type="match status" value="1"/>
</dbReference>
<dbReference type="AlphaFoldDB" id="A0AA38P0W9"/>
<dbReference type="NCBIfam" id="TIGR01685">
    <property type="entry name" value="MDP-1"/>
    <property type="match status" value="1"/>
</dbReference>
<organism evidence="1 2">
    <name type="scientific">Lentinula raphanica</name>
    <dbReference type="NCBI Taxonomy" id="153919"/>
    <lineage>
        <taxon>Eukaryota</taxon>
        <taxon>Fungi</taxon>
        <taxon>Dikarya</taxon>
        <taxon>Basidiomycota</taxon>
        <taxon>Agaricomycotina</taxon>
        <taxon>Agaricomycetes</taxon>
        <taxon>Agaricomycetidae</taxon>
        <taxon>Agaricales</taxon>
        <taxon>Marasmiineae</taxon>
        <taxon>Omphalotaceae</taxon>
        <taxon>Lentinula</taxon>
    </lineage>
</organism>
<protein>
    <submittedName>
        <fullName evidence="1">Magnesium-dependent phosphatase-1</fullName>
    </submittedName>
</protein>
<dbReference type="NCBIfam" id="TIGR01681">
    <property type="entry name" value="HAD-SF-IIIC"/>
    <property type="match status" value="1"/>
</dbReference>
<gene>
    <name evidence="1" type="ORF">F5878DRAFT_367854</name>
</gene>
<dbReference type="InterPro" id="IPR023214">
    <property type="entry name" value="HAD_sf"/>
</dbReference>
<dbReference type="Gene3D" id="3.40.50.1000">
    <property type="entry name" value="HAD superfamily/HAD-like"/>
    <property type="match status" value="1"/>
</dbReference>
<evidence type="ECO:0000313" key="1">
    <source>
        <dbReference type="EMBL" id="KAJ3834278.1"/>
    </source>
</evidence>
<name>A0AA38P0W9_9AGAR</name>
<dbReference type="SFLD" id="SFLDS00003">
    <property type="entry name" value="Haloacid_Dehalogenase"/>
    <property type="match status" value="1"/>
</dbReference>
<keyword evidence="2" id="KW-1185">Reference proteome</keyword>
<dbReference type="FunFam" id="3.40.50.1000:FF:000155">
    <property type="entry name" value="Putative magnesium dependent phosphatase"/>
    <property type="match status" value="1"/>
</dbReference>
<sequence length="201" mass="22941">MTTRLPKLVVFDLDYTLWDLWIDTHVTGPLHRDKNNVNEVLDKYNRPISFYEHVPQILHRLRTADVTIAAASRTSAPTLARSALNLLLVPPMNDMKGSKEGPAKAIDFFDQLEIYPGSKLTHFKRLHKKTGIPYSEMLFFDDEHRNKEVEELGVTFHLVRDGLDDRTFERGIAEWRKRHPVEVILDPEDAAGSSSSSSSST</sequence>
<comment type="caution">
    <text evidence="1">The sequence shown here is derived from an EMBL/GenBank/DDBJ whole genome shotgun (WGS) entry which is preliminary data.</text>
</comment>
<dbReference type="CDD" id="cd07501">
    <property type="entry name" value="HAD_MDP-1_like"/>
    <property type="match status" value="1"/>
</dbReference>
<dbReference type="PANTHER" id="PTHR17901:SF14">
    <property type="entry name" value="MAGNESIUM-DEPENDENT PHOSPHATASE 1"/>
    <property type="match status" value="1"/>
</dbReference>
<dbReference type="InterPro" id="IPR036412">
    <property type="entry name" value="HAD-like_sf"/>
</dbReference>
<proteinExistence type="predicted"/>